<keyword evidence="18" id="KW-1185">Reference proteome</keyword>
<dbReference type="InterPro" id="IPR050607">
    <property type="entry name" value="NOS"/>
</dbReference>
<evidence type="ECO:0000256" key="11">
    <source>
        <dbReference type="ARBA" id="ARBA00022857"/>
    </source>
</evidence>
<dbReference type="InterPro" id="IPR023173">
    <property type="entry name" value="NADPH_Cyt_P450_Rdtase_alpha"/>
</dbReference>
<evidence type="ECO:0000256" key="12">
    <source>
        <dbReference type="ARBA" id="ARBA00022860"/>
    </source>
</evidence>
<name>A0AAV2RWZ5_MEGNR</name>
<dbReference type="InterPro" id="IPR039261">
    <property type="entry name" value="FNR_nucleotide-bd"/>
</dbReference>
<dbReference type="Pfam" id="PF00258">
    <property type="entry name" value="Flavodoxin_1"/>
    <property type="match status" value="1"/>
</dbReference>
<keyword evidence="14" id="KW-0408">Iron</keyword>
<dbReference type="InterPro" id="IPR017927">
    <property type="entry name" value="FAD-bd_FR_type"/>
</dbReference>
<evidence type="ECO:0000256" key="3">
    <source>
        <dbReference type="ARBA" id="ARBA00001974"/>
    </source>
</evidence>
<dbReference type="Pfam" id="PF00667">
    <property type="entry name" value="FAD_binding_1"/>
    <property type="match status" value="1"/>
</dbReference>
<accession>A0AAV2RWZ5</accession>
<keyword evidence="8" id="KW-0288">FMN</keyword>
<evidence type="ECO:0000256" key="6">
    <source>
        <dbReference type="ARBA" id="ARBA00022617"/>
    </source>
</evidence>
<proteinExistence type="inferred from homology"/>
<evidence type="ECO:0000256" key="14">
    <source>
        <dbReference type="ARBA" id="ARBA00023004"/>
    </source>
</evidence>
<evidence type="ECO:0000256" key="1">
    <source>
        <dbReference type="ARBA" id="ARBA00001917"/>
    </source>
</evidence>
<evidence type="ECO:0000313" key="18">
    <source>
        <dbReference type="Proteomes" id="UP001497623"/>
    </source>
</evidence>
<evidence type="ECO:0000313" key="17">
    <source>
        <dbReference type="EMBL" id="CAL4142070.1"/>
    </source>
</evidence>
<dbReference type="InterPro" id="IPR001709">
    <property type="entry name" value="Flavoprot_Pyr_Nucl_cyt_Rdtase"/>
</dbReference>
<evidence type="ECO:0000256" key="5">
    <source>
        <dbReference type="ARBA" id="ARBA00012989"/>
    </source>
</evidence>
<dbReference type="Gene3D" id="1.20.990.10">
    <property type="entry name" value="NADPH-cytochrome p450 Reductase, Chain A, domain 3"/>
    <property type="match status" value="1"/>
</dbReference>
<comment type="cofactor">
    <cofactor evidence="3">
        <name>FAD</name>
        <dbReference type="ChEBI" id="CHEBI:57692"/>
    </cofactor>
</comment>
<evidence type="ECO:0000256" key="9">
    <source>
        <dbReference type="ARBA" id="ARBA00022723"/>
    </source>
</evidence>
<evidence type="ECO:0000256" key="13">
    <source>
        <dbReference type="ARBA" id="ARBA00023002"/>
    </source>
</evidence>
<evidence type="ECO:0000259" key="16">
    <source>
        <dbReference type="PROSITE" id="PS51384"/>
    </source>
</evidence>
<dbReference type="PRINTS" id="PR00371">
    <property type="entry name" value="FPNCR"/>
</dbReference>
<dbReference type="GO" id="GO:0010181">
    <property type="term" value="F:FMN binding"/>
    <property type="evidence" value="ECO:0007669"/>
    <property type="project" value="InterPro"/>
</dbReference>
<organism evidence="17 18">
    <name type="scientific">Meganyctiphanes norvegica</name>
    <name type="common">Northern krill</name>
    <name type="synonym">Thysanopoda norvegica</name>
    <dbReference type="NCBI Taxonomy" id="48144"/>
    <lineage>
        <taxon>Eukaryota</taxon>
        <taxon>Metazoa</taxon>
        <taxon>Ecdysozoa</taxon>
        <taxon>Arthropoda</taxon>
        <taxon>Crustacea</taxon>
        <taxon>Multicrustacea</taxon>
        <taxon>Malacostraca</taxon>
        <taxon>Eumalacostraca</taxon>
        <taxon>Eucarida</taxon>
        <taxon>Euphausiacea</taxon>
        <taxon>Euphausiidae</taxon>
        <taxon>Meganyctiphanes</taxon>
    </lineage>
</organism>
<keyword evidence="11" id="KW-0521">NADP</keyword>
<keyword evidence="6" id="KW-0349">Heme</keyword>
<dbReference type="InterPro" id="IPR017938">
    <property type="entry name" value="Riboflavin_synthase-like_b-brl"/>
</dbReference>
<gene>
    <name evidence="17" type="ORF">MNOR_LOCUS28993</name>
</gene>
<dbReference type="SUPFAM" id="SSF63380">
    <property type="entry name" value="Riboflavin synthase domain-like"/>
    <property type="match status" value="1"/>
</dbReference>
<dbReference type="PROSITE" id="PS51384">
    <property type="entry name" value="FAD_FR"/>
    <property type="match status" value="1"/>
</dbReference>
<dbReference type="InterPro" id="IPR001433">
    <property type="entry name" value="OxRdtase_FAD/NAD-bd"/>
</dbReference>
<keyword evidence="7" id="KW-0285">Flavoprotein</keyword>
<dbReference type="Gene3D" id="3.40.50.80">
    <property type="entry name" value="Nucleotide-binding domain of ferredoxin-NADP reductase (FNR) module"/>
    <property type="match status" value="1"/>
</dbReference>
<comment type="caution">
    <text evidence="17">The sequence shown here is derived from an EMBL/GenBank/DDBJ whole genome shotgun (WGS) entry which is preliminary data.</text>
</comment>
<reference evidence="17 18" key="1">
    <citation type="submission" date="2024-05" db="EMBL/GenBank/DDBJ databases">
        <authorList>
            <person name="Wallberg A."/>
        </authorList>
    </citation>
    <scope>NUCLEOTIDE SEQUENCE [LARGE SCALE GENOMIC DNA]</scope>
</reference>
<dbReference type="GO" id="GO:0004517">
    <property type="term" value="F:nitric-oxide synthase activity"/>
    <property type="evidence" value="ECO:0007669"/>
    <property type="project" value="UniProtKB-EC"/>
</dbReference>
<evidence type="ECO:0000256" key="4">
    <source>
        <dbReference type="ARBA" id="ARBA00006267"/>
    </source>
</evidence>
<dbReference type="Proteomes" id="UP001497623">
    <property type="component" value="Unassembled WGS sequence"/>
</dbReference>
<dbReference type="AlphaFoldDB" id="A0AAV2RWZ5"/>
<feature type="non-terminal residue" evidence="17">
    <location>
        <position position="1"/>
    </location>
</feature>
<keyword evidence="12" id="KW-0112">Calmodulin-binding</keyword>
<dbReference type="InterPro" id="IPR029039">
    <property type="entry name" value="Flavoprotein-like_sf"/>
</dbReference>
<comment type="similarity">
    <text evidence="4">Belongs to the NOS family.</text>
</comment>
<dbReference type="Gene3D" id="3.40.50.360">
    <property type="match status" value="1"/>
</dbReference>
<comment type="cofactor">
    <cofactor evidence="1">
        <name>FMN</name>
        <dbReference type="ChEBI" id="CHEBI:58210"/>
    </cofactor>
</comment>
<dbReference type="FunFam" id="3.40.50.80:FF:000003">
    <property type="entry name" value="Nitric oxide synthase"/>
    <property type="match status" value="1"/>
</dbReference>
<dbReference type="EMBL" id="CAXKWB010032915">
    <property type="protein sequence ID" value="CAL4142070.1"/>
    <property type="molecule type" value="Genomic_DNA"/>
</dbReference>
<dbReference type="FunFam" id="1.20.990.10:FF:000002">
    <property type="entry name" value="Nitric oxide synthase"/>
    <property type="match status" value="1"/>
</dbReference>
<dbReference type="InterPro" id="IPR003097">
    <property type="entry name" value="CysJ-like_FAD-binding"/>
</dbReference>
<dbReference type="InterPro" id="IPR008254">
    <property type="entry name" value="Flavodoxin/NO_synth"/>
</dbReference>
<dbReference type="PANTHER" id="PTHR43410:SF1">
    <property type="entry name" value="NITRIC OXIDE SYNTHASE"/>
    <property type="match status" value="1"/>
</dbReference>
<protein>
    <recommendedName>
        <fullName evidence="5">nitric-oxide synthase (NADPH)</fullName>
        <ecNumber evidence="5">1.14.13.39</ecNumber>
    </recommendedName>
</protein>
<feature type="domain" description="FAD-binding FR-type" evidence="16">
    <location>
        <begin position="193"/>
        <end position="440"/>
    </location>
</feature>
<dbReference type="PROSITE" id="PS50902">
    <property type="entry name" value="FLAVODOXIN_LIKE"/>
    <property type="match status" value="1"/>
</dbReference>
<dbReference type="GO" id="GO:0046872">
    <property type="term" value="F:metal ion binding"/>
    <property type="evidence" value="ECO:0007669"/>
    <property type="project" value="UniProtKB-KW"/>
</dbReference>
<sequence>RLPFIDQSSRNPEISLKRNNVLAGVIKITKFLSVKLSMYSQQDQVNTEQHTPNENDVSNKFRNSLNSEIISKGKFVSLSNTSFAVFALGSSAYPKFCAFGKHIDNLLADLGGKPLMAVTTGDERAGQEQSFDIWASEVFKRGCDTFSVNDAAALHEATQTLKVKLSLTAENLKLHEATKSDEPAKGLSRVHGKKIRTCPVLASKNLHGNNASRWTQQVIINTGNIPELSYQPGDHVAIIPANQSTIVDAVMARLSGYSNSDLPVQVLLKREATTPKGKVSYWEPHESLPTASVREMLMRYLDITSPPTPDFLHMLAGFAQDNKQKTHLELLASDPHEYEKWKLWNYPHLQEVLEQFSSVKIDASVLLTHLPVLQWRFYSISSSPDTHPGQIHLTVAVVEYKTQGRKGPTHHGTCSNFLKHVSAGENINLFVRSASNFHMPADPGVPIIMVGPGTGVAPFRGFWEQRSYDIDNKNENFGEMSLFFGCQTRSLDLYAAEKKAMIGAGVLSQVYLALSREPNIRKTYVQDQLEKVGADVYRQVVEEKGHFYVCGDGTMAECVYQKLKSIVKEHGKLSDAQVEHFMLQMRVENRYHEDIYGILKK</sequence>
<dbReference type="GO" id="GO:0005516">
    <property type="term" value="F:calmodulin binding"/>
    <property type="evidence" value="ECO:0007669"/>
    <property type="project" value="UniProtKB-KW"/>
</dbReference>
<comment type="cofactor">
    <cofactor evidence="2">
        <name>heme b</name>
        <dbReference type="ChEBI" id="CHEBI:60344"/>
    </cofactor>
</comment>
<evidence type="ECO:0000256" key="8">
    <source>
        <dbReference type="ARBA" id="ARBA00022643"/>
    </source>
</evidence>
<dbReference type="Gene3D" id="2.40.30.10">
    <property type="entry name" value="Translation factors"/>
    <property type="match status" value="1"/>
</dbReference>
<dbReference type="Pfam" id="PF00175">
    <property type="entry name" value="NAD_binding_1"/>
    <property type="match status" value="1"/>
</dbReference>
<evidence type="ECO:0000259" key="15">
    <source>
        <dbReference type="PROSITE" id="PS50902"/>
    </source>
</evidence>
<dbReference type="PANTHER" id="PTHR43410">
    <property type="entry name" value="NITRIC OXIDE SYNTHASE OXYGENASE"/>
    <property type="match status" value="1"/>
</dbReference>
<keyword evidence="10" id="KW-0274">FAD</keyword>
<evidence type="ECO:0000256" key="10">
    <source>
        <dbReference type="ARBA" id="ARBA00022827"/>
    </source>
</evidence>
<keyword evidence="9" id="KW-0479">Metal-binding</keyword>
<evidence type="ECO:0000256" key="7">
    <source>
        <dbReference type="ARBA" id="ARBA00022630"/>
    </source>
</evidence>
<keyword evidence="13" id="KW-0560">Oxidoreductase</keyword>
<dbReference type="SUPFAM" id="SSF52218">
    <property type="entry name" value="Flavoproteins"/>
    <property type="match status" value="1"/>
</dbReference>
<dbReference type="SUPFAM" id="SSF52343">
    <property type="entry name" value="Ferredoxin reductase-like, C-terminal NADP-linked domain"/>
    <property type="match status" value="1"/>
</dbReference>
<dbReference type="EC" id="1.14.13.39" evidence="5"/>
<evidence type="ECO:0000256" key="2">
    <source>
        <dbReference type="ARBA" id="ARBA00001970"/>
    </source>
</evidence>
<feature type="domain" description="Flavodoxin-like" evidence="15">
    <location>
        <begin position="1"/>
        <end position="139"/>
    </location>
</feature>